<proteinExistence type="predicted"/>
<dbReference type="Pfam" id="PF12952">
    <property type="entry name" value="DUF3841"/>
    <property type="match status" value="1"/>
</dbReference>
<dbReference type="RefSeq" id="WP_154541010.1">
    <property type="nucleotide sequence ID" value="NZ_JALEVF010000196.1"/>
</dbReference>
<evidence type="ECO:0000313" key="2">
    <source>
        <dbReference type="Proteomes" id="UP000434342"/>
    </source>
</evidence>
<accession>A0A6N7XAM4</accession>
<gene>
    <name evidence="1" type="ORF">FYJ69_06010</name>
</gene>
<dbReference type="InterPro" id="IPR024211">
    <property type="entry name" value="DUF3841"/>
</dbReference>
<sequence>MAGTDASGSRTVWTRQVPSVADELERGVTYRARAEYVRIKNDTIADYYLGLYRWLAQGCKRRGLLRGDAEDPMPIWVALTPGTRLGAVEGTVSLTLEVPASELTVLDYEKWGYRVNGWYLPRDREDERRFNDELARLGIGDESSLVLGEKGNFYPAQRMAILRSWDRLFDDGPNQSDEHNVGVLWQIRREWVREIERYD</sequence>
<dbReference type="Proteomes" id="UP000434342">
    <property type="component" value="Unassembled WGS sequence"/>
</dbReference>
<name>A0A6N7XAM4_9ACTN</name>
<dbReference type="EMBL" id="VUND01000002">
    <property type="protein sequence ID" value="MST60464.1"/>
    <property type="molecule type" value="Genomic_DNA"/>
</dbReference>
<organism evidence="1 2">
    <name type="scientific">Parafannyhessea umbonata</name>
    <dbReference type="NCBI Taxonomy" id="604330"/>
    <lineage>
        <taxon>Bacteria</taxon>
        <taxon>Bacillati</taxon>
        <taxon>Actinomycetota</taxon>
        <taxon>Coriobacteriia</taxon>
        <taxon>Coriobacteriales</taxon>
        <taxon>Atopobiaceae</taxon>
        <taxon>Parafannyhessea</taxon>
    </lineage>
</organism>
<comment type="caution">
    <text evidence="1">The sequence shown here is derived from an EMBL/GenBank/DDBJ whole genome shotgun (WGS) entry which is preliminary data.</text>
</comment>
<evidence type="ECO:0000313" key="1">
    <source>
        <dbReference type="EMBL" id="MST60464.1"/>
    </source>
</evidence>
<reference evidence="1 2" key="1">
    <citation type="submission" date="2019-08" db="EMBL/GenBank/DDBJ databases">
        <title>In-depth cultivation of the pig gut microbiome towards novel bacterial diversity and tailored functional studies.</title>
        <authorList>
            <person name="Wylensek D."/>
            <person name="Hitch T.C.A."/>
            <person name="Clavel T."/>
        </authorList>
    </citation>
    <scope>NUCLEOTIDE SEQUENCE [LARGE SCALE GENOMIC DNA]</scope>
    <source>
        <strain evidence="1 2">WB01_CNA04</strain>
    </source>
</reference>
<dbReference type="AlphaFoldDB" id="A0A6N7XAM4"/>
<protein>
    <submittedName>
        <fullName evidence="1">DUF3841 domain-containing protein</fullName>
    </submittedName>
</protein>